<dbReference type="STRING" id="633807.BW732_01110"/>
<sequence length="253" mass="30464">MFPKKSDFKNLELFPIIGVNADNYLNEIEDIYQEKIKFFKMSLLLIFPIIIVLTFFFYNHFKLSLLMTGFYLVLLLLTSFFMISIPIYRYLTADLRFQENNLKETIDTHLTELANQEYFTKNARAKRLLNQEFQLIKLQPVKKTDINMIKWNEKISSKTMSFYHIEKTTDLIKETHCFYQNRPLKPIVLVTIAIQDKQHKFRTWTTLPIEFELVDGLVSEQITFLEKDDYIVNPKILIDRYHFRELYDNRLKK</sequence>
<dbReference type="RefSeq" id="WP_077275055.1">
    <property type="nucleotide sequence ID" value="NZ_CP019609.1"/>
</dbReference>
<dbReference type="OrthoDB" id="2199323at2"/>
<dbReference type="KEGG" id="vpi:BW732_01110"/>
<evidence type="ECO:0000313" key="2">
    <source>
        <dbReference type="Proteomes" id="UP000188246"/>
    </source>
</evidence>
<name>A0A1Q2D3N5_9ENTE</name>
<keyword evidence="2" id="KW-1185">Reference proteome</keyword>
<dbReference type="EMBL" id="CP019609">
    <property type="protein sequence ID" value="AQP52958.1"/>
    <property type="molecule type" value="Genomic_DNA"/>
</dbReference>
<dbReference type="AlphaFoldDB" id="A0A1Q2D3N5"/>
<evidence type="ECO:0000313" key="1">
    <source>
        <dbReference type="EMBL" id="AQP52958.1"/>
    </source>
</evidence>
<reference evidence="1 2" key="1">
    <citation type="journal article" date="2010" name="Int. J. Syst. Evol. Microbiol.">
        <title>Vagococcus penaei sp. nov., isolated from spoilage microbiota of cooked shrimp (Penaeus vannamei).</title>
        <authorList>
            <person name="Jaffres E."/>
            <person name="Prevost H."/>
            <person name="Rossero A."/>
            <person name="Joffraud J.J."/>
            <person name="Dousset X."/>
        </authorList>
    </citation>
    <scope>NUCLEOTIDE SEQUENCE [LARGE SCALE GENOMIC DNA]</scope>
    <source>
        <strain evidence="1 2">CD276</strain>
    </source>
</reference>
<proteinExistence type="predicted"/>
<protein>
    <submittedName>
        <fullName evidence="1">Uncharacterized protein</fullName>
    </submittedName>
</protein>
<accession>A0A1Q2D3N5</accession>
<organism evidence="1 2">
    <name type="scientific">Vagococcus penaei</name>
    <dbReference type="NCBI Taxonomy" id="633807"/>
    <lineage>
        <taxon>Bacteria</taxon>
        <taxon>Bacillati</taxon>
        <taxon>Bacillota</taxon>
        <taxon>Bacilli</taxon>
        <taxon>Lactobacillales</taxon>
        <taxon>Enterococcaceae</taxon>
        <taxon>Vagococcus</taxon>
    </lineage>
</organism>
<gene>
    <name evidence="1" type="ORF">BW732_01110</name>
</gene>
<dbReference type="Proteomes" id="UP000188246">
    <property type="component" value="Chromosome"/>
</dbReference>